<keyword evidence="7" id="KW-0732">Signal</keyword>
<protein>
    <recommendedName>
        <fullName evidence="2">peptidoglycan lytic exotransglycosylase</fullName>
        <ecNumber evidence="2">4.2.2.n1</ecNumber>
    </recommendedName>
    <alternativeName>
        <fullName evidence="5">Murein hydrolase A</fullName>
    </alternativeName>
</protein>
<evidence type="ECO:0000256" key="5">
    <source>
        <dbReference type="ARBA" id="ARBA00030918"/>
    </source>
</evidence>
<dbReference type="EC" id="4.2.2.n1" evidence="2"/>
<evidence type="ECO:0000313" key="10">
    <source>
        <dbReference type="Proteomes" id="UP000620266"/>
    </source>
</evidence>
<evidence type="ECO:0000256" key="4">
    <source>
        <dbReference type="ARBA" id="ARBA00023316"/>
    </source>
</evidence>
<dbReference type="GO" id="GO:0071555">
    <property type="term" value="P:cell wall organization"/>
    <property type="evidence" value="ECO:0007669"/>
    <property type="project" value="UniProtKB-KW"/>
</dbReference>
<sequence length="405" mass="44388">MSMILRRSLLASLLLALAACTTTPRQPAPVEPETTPGHPALPDTDKPDDVTPPIDRPRTVISSALRPSSFAKLPGWSADRHSEAWSAFLSSCSILTRRPDWRKPCDAAKRIDGSDDTAVRNFFETNFTPYQVNNTDGTQTGTVTGYYEPLLRGARKRGGVYQTPLHRAPDDLLTIDFTSIYPDLKGQNLRGKLAGKKVVAYPGRAELMRTNALAGKEIVWVDDAIEAFFLQVQGSGRVQLPHGEVIRIAYADQNGQPYKSIGRYLIDKGELTMDQASMQGIKAWVAANPSRQEELLNANPRYIFFREEAISDPNVGPKGAMGLPLTPQRSIAVDPAYIPLGAPVFLATTQPGSKTLLQRLVMAQDTGSAIKNPVRADFFWGFGAQAGEIAGRMKQRGSMWVLLPK</sequence>
<name>A0A8J2UKW6_9BURK</name>
<evidence type="ECO:0000259" key="8">
    <source>
        <dbReference type="SMART" id="SM00925"/>
    </source>
</evidence>
<dbReference type="PIRSF" id="PIRSF019422">
    <property type="entry name" value="MltA"/>
    <property type="match status" value="1"/>
</dbReference>
<dbReference type="CDD" id="cd14485">
    <property type="entry name" value="mltA_like_LT_A"/>
    <property type="match status" value="1"/>
</dbReference>
<feature type="domain" description="Lytic transglycosylase MltA" evidence="8">
    <location>
        <begin position="150"/>
        <end position="306"/>
    </location>
</feature>
<reference evidence="9" key="1">
    <citation type="journal article" date="2014" name="Int. J. Syst. Evol. Microbiol.">
        <title>Complete genome sequence of Corynebacterium casei LMG S-19264T (=DSM 44701T), isolated from a smear-ripened cheese.</title>
        <authorList>
            <consortium name="US DOE Joint Genome Institute (JGI-PGF)"/>
            <person name="Walter F."/>
            <person name="Albersmeier A."/>
            <person name="Kalinowski J."/>
            <person name="Ruckert C."/>
        </authorList>
    </citation>
    <scope>NUCLEOTIDE SEQUENCE</scope>
    <source>
        <strain evidence="9">CCM 7086</strain>
    </source>
</reference>
<dbReference type="GO" id="GO:0009254">
    <property type="term" value="P:peptidoglycan turnover"/>
    <property type="evidence" value="ECO:0007669"/>
    <property type="project" value="InterPro"/>
</dbReference>
<feature type="chain" id="PRO_5035150309" description="peptidoglycan lytic exotransglycosylase" evidence="7">
    <location>
        <begin position="28"/>
        <end position="405"/>
    </location>
</feature>
<dbReference type="Gene3D" id="2.40.40.10">
    <property type="entry name" value="RlpA-like domain"/>
    <property type="match status" value="1"/>
</dbReference>
<dbReference type="Pfam" id="PF03562">
    <property type="entry name" value="MltA"/>
    <property type="match status" value="1"/>
</dbReference>
<dbReference type="EMBL" id="BMCG01000001">
    <property type="protein sequence ID" value="GGB98163.1"/>
    <property type="molecule type" value="Genomic_DNA"/>
</dbReference>
<proteinExistence type="predicted"/>
<dbReference type="GO" id="GO:0008933">
    <property type="term" value="F:peptidoglycan lytic transglycosylase activity"/>
    <property type="evidence" value="ECO:0007669"/>
    <property type="project" value="TreeGrafter"/>
</dbReference>
<dbReference type="PANTHER" id="PTHR30124:SF0">
    <property type="entry name" value="MEMBRANE-BOUND LYTIC MUREIN TRANSGLYCOSYLASE A"/>
    <property type="match status" value="1"/>
</dbReference>
<dbReference type="AlphaFoldDB" id="A0A8J2UKW6"/>
<evidence type="ECO:0000256" key="1">
    <source>
        <dbReference type="ARBA" id="ARBA00001420"/>
    </source>
</evidence>
<dbReference type="Proteomes" id="UP000620266">
    <property type="component" value="Unassembled WGS sequence"/>
</dbReference>
<evidence type="ECO:0000313" key="9">
    <source>
        <dbReference type="EMBL" id="GGB98163.1"/>
    </source>
</evidence>
<dbReference type="SMART" id="SM00925">
    <property type="entry name" value="MltA"/>
    <property type="match status" value="1"/>
</dbReference>
<dbReference type="Pfam" id="PF06725">
    <property type="entry name" value="3D"/>
    <property type="match status" value="1"/>
</dbReference>
<dbReference type="InterPro" id="IPR026044">
    <property type="entry name" value="MltA"/>
</dbReference>
<dbReference type="GO" id="GO:0019867">
    <property type="term" value="C:outer membrane"/>
    <property type="evidence" value="ECO:0007669"/>
    <property type="project" value="InterPro"/>
</dbReference>
<gene>
    <name evidence="9" type="ORF">GCM10007205_04330</name>
</gene>
<dbReference type="SUPFAM" id="SSF50685">
    <property type="entry name" value="Barwin-like endoglucanases"/>
    <property type="match status" value="1"/>
</dbReference>
<evidence type="ECO:0000256" key="3">
    <source>
        <dbReference type="ARBA" id="ARBA00023239"/>
    </source>
</evidence>
<dbReference type="GO" id="GO:0004553">
    <property type="term" value="F:hydrolase activity, hydrolyzing O-glycosyl compounds"/>
    <property type="evidence" value="ECO:0007669"/>
    <property type="project" value="InterPro"/>
</dbReference>
<accession>A0A8J2UKW6</accession>
<evidence type="ECO:0000256" key="7">
    <source>
        <dbReference type="SAM" id="SignalP"/>
    </source>
</evidence>
<feature type="region of interest" description="Disordered" evidence="6">
    <location>
        <begin position="24"/>
        <end position="56"/>
    </location>
</feature>
<dbReference type="PANTHER" id="PTHR30124">
    <property type="entry name" value="MEMBRANE-BOUND LYTIC MUREIN TRANSGLYCOSYLASE A"/>
    <property type="match status" value="1"/>
</dbReference>
<keyword evidence="3" id="KW-0456">Lyase</keyword>
<dbReference type="CDD" id="cd14668">
    <property type="entry name" value="mlta_B"/>
    <property type="match status" value="1"/>
</dbReference>
<comment type="catalytic activity">
    <reaction evidence="1">
        <text>Exolytic cleavage of the (1-&gt;4)-beta-glycosidic linkage between N-acetylmuramic acid (MurNAc) and N-acetylglucosamine (GlcNAc) residues in peptidoglycan, from either the reducing or the non-reducing ends of the peptidoglycan chains, with concomitant formation of a 1,6-anhydrobond in the MurNAc residue.</text>
        <dbReference type="EC" id="4.2.2.n1"/>
    </reaction>
</comment>
<keyword evidence="4" id="KW-0961">Cell wall biogenesis/degradation</keyword>
<evidence type="ECO:0000256" key="2">
    <source>
        <dbReference type="ARBA" id="ARBA00012587"/>
    </source>
</evidence>
<dbReference type="Gene3D" id="2.40.240.50">
    <property type="entry name" value="Barwin-like endoglucanases"/>
    <property type="match status" value="1"/>
</dbReference>
<comment type="caution">
    <text evidence="9">The sequence shown here is derived from an EMBL/GenBank/DDBJ whole genome shotgun (WGS) entry which is preliminary data.</text>
</comment>
<dbReference type="PROSITE" id="PS51257">
    <property type="entry name" value="PROKAR_LIPOPROTEIN"/>
    <property type="match status" value="1"/>
</dbReference>
<dbReference type="InterPro" id="IPR010611">
    <property type="entry name" value="3D_dom"/>
</dbReference>
<organism evidence="9 10">
    <name type="scientific">Oxalicibacterium flavum</name>
    <dbReference type="NCBI Taxonomy" id="179467"/>
    <lineage>
        <taxon>Bacteria</taxon>
        <taxon>Pseudomonadati</taxon>
        <taxon>Pseudomonadota</taxon>
        <taxon>Betaproteobacteria</taxon>
        <taxon>Burkholderiales</taxon>
        <taxon>Oxalobacteraceae</taxon>
        <taxon>Oxalicibacterium</taxon>
    </lineage>
</organism>
<dbReference type="GO" id="GO:0009253">
    <property type="term" value="P:peptidoglycan catabolic process"/>
    <property type="evidence" value="ECO:0007669"/>
    <property type="project" value="TreeGrafter"/>
</dbReference>
<dbReference type="InterPro" id="IPR036908">
    <property type="entry name" value="RlpA-like_sf"/>
</dbReference>
<reference evidence="9" key="2">
    <citation type="submission" date="2020-09" db="EMBL/GenBank/DDBJ databases">
        <authorList>
            <person name="Sun Q."/>
            <person name="Sedlacek I."/>
        </authorList>
    </citation>
    <scope>NUCLEOTIDE SEQUENCE</scope>
    <source>
        <strain evidence="9">CCM 7086</strain>
    </source>
</reference>
<dbReference type="InterPro" id="IPR005300">
    <property type="entry name" value="MltA_B"/>
</dbReference>
<keyword evidence="10" id="KW-1185">Reference proteome</keyword>
<feature type="signal peptide" evidence="7">
    <location>
        <begin position="1"/>
        <end position="27"/>
    </location>
</feature>
<evidence type="ECO:0000256" key="6">
    <source>
        <dbReference type="SAM" id="MobiDB-lite"/>
    </source>
</evidence>